<sequence length="89" mass="9885">MTNASVTNGLDAARKQEIKEIVCDILEIDEDEVTETSLFKEEHDADSLRAIEILAALERTQKVTIDQAELSRMVNLEGVYVVVAEAAQH</sequence>
<dbReference type="EMBL" id="BMMU01000046">
    <property type="protein sequence ID" value="GGJ67304.1"/>
    <property type="molecule type" value="Genomic_DNA"/>
</dbReference>
<protein>
    <recommendedName>
        <fullName evidence="1">Carrier domain-containing protein</fullName>
    </recommendedName>
</protein>
<evidence type="ECO:0000313" key="3">
    <source>
        <dbReference type="Proteomes" id="UP000625682"/>
    </source>
</evidence>
<dbReference type="InterPro" id="IPR009081">
    <property type="entry name" value="PP-bd_ACP"/>
</dbReference>
<evidence type="ECO:0000259" key="1">
    <source>
        <dbReference type="PROSITE" id="PS50075"/>
    </source>
</evidence>
<dbReference type="InterPro" id="IPR036736">
    <property type="entry name" value="ACP-like_sf"/>
</dbReference>
<dbReference type="Pfam" id="PF00550">
    <property type="entry name" value="PP-binding"/>
    <property type="match status" value="1"/>
</dbReference>
<comment type="caution">
    <text evidence="2">The sequence shown here is derived from an EMBL/GenBank/DDBJ whole genome shotgun (WGS) entry which is preliminary data.</text>
</comment>
<accession>A0A917P985</accession>
<dbReference type="AlphaFoldDB" id="A0A917P985"/>
<dbReference type="SUPFAM" id="SSF47336">
    <property type="entry name" value="ACP-like"/>
    <property type="match status" value="1"/>
</dbReference>
<reference evidence="2" key="1">
    <citation type="journal article" date="2014" name="Int. J. Syst. Evol. Microbiol.">
        <title>Complete genome sequence of Corynebacterium casei LMG S-19264T (=DSM 44701T), isolated from a smear-ripened cheese.</title>
        <authorList>
            <consortium name="US DOE Joint Genome Institute (JGI-PGF)"/>
            <person name="Walter F."/>
            <person name="Albersmeier A."/>
            <person name="Kalinowski J."/>
            <person name="Ruckert C."/>
        </authorList>
    </citation>
    <scope>NUCLEOTIDE SEQUENCE</scope>
    <source>
        <strain evidence="2">CGMCC 4.7272</strain>
    </source>
</reference>
<evidence type="ECO:0000313" key="2">
    <source>
        <dbReference type="EMBL" id="GGJ67304.1"/>
    </source>
</evidence>
<name>A0A917P985_9ACTN</name>
<organism evidence="2 3">
    <name type="scientific">Streptomyces lacrimifluminis</name>
    <dbReference type="NCBI Taxonomy" id="1500077"/>
    <lineage>
        <taxon>Bacteria</taxon>
        <taxon>Bacillati</taxon>
        <taxon>Actinomycetota</taxon>
        <taxon>Actinomycetes</taxon>
        <taxon>Kitasatosporales</taxon>
        <taxon>Streptomycetaceae</taxon>
        <taxon>Streptomyces</taxon>
    </lineage>
</organism>
<keyword evidence="3" id="KW-1185">Reference proteome</keyword>
<dbReference type="Proteomes" id="UP000625682">
    <property type="component" value="Unassembled WGS sequence"/>
</dbReference>
<proteinExistence type="predicted"/>
<feature type="domain" description="Carrier" evidence="1">
    <location>
        <begin position="12"/>
        <end position="87"/>
    </location>
</feature>
<reference evidence="2" key="2">
    <citation type="submission" date="2020-09" db="EMBL/GenBank/DDBJ databases">
        <authorList>
            <person name="Sun Q."/>
            <person name="Zhou Y."/>
        </authorList>
    </citation>
    <scope>NUCLEOTIDE SEQUENCE</scope>
    <source>
        <strain evidence="2">CGMCC 4.7272</strain>
    </source>
</reference>
<dbReference type="RefSeq" id="WP_189151918.1">
    <property type="nucleotide sequence ID" value="NZ_BAABER010000019.1"/>
</dbReference>
<dbReference type="Gene3D" id="1.10.1200.10">
    <property type="entry name" value="ACP-like"/>
    <property type="match status" value="1"/>
</dbReference>
<gene>
    <name evidence="2" type="ORF">GCM10012282_75430</name>
</gene>
<dbReference type="PROSITE" id="PS50075">
    <property type="entry name" value="CARRIER"/>
    <property type="match status" value="1"/>
</dbReference>